<evidence type="ECO:0008006" key="5">
    <source>
        <dbReference type="Google" id="ProtNLM"/>
    </source>
</evidence>
<gene>
    <name evidence="3" type="ORF">ACHAWU_000159</name>
</gene>
<dbReference type="Proteomes" id="UP001530293">
    <property type="component" value="Unassembled WGS sequence"/>
</dbReference>
<feature type="transmembrane region" description="Helical" evidence="2">
    <location>
        <begin position="232"/>
        <end position="255"/>
    </location>
</feature>
<evidence type="ECO:0000313" key="3">
    <source>
        <dbReference type="EMBL" id="KAL3767496.1"/>
    </source>
</evidence>
<reference evidence="3 4" key="1">
    <citation type="submission" date="2024-10" db="EMBL/GenBank/DDBJ databases">
        <title>Updated reference genomes for cyclostephanoid diatoms.</title>
        <authorList>
            <person name="Roberts W.R."/>
            <person name="Alverson A.J."/>
        </authorList>
    </citation>
    <scope>NUCLEOTIDE SEQUENCE [LARGE SCALE GENOMIC DNA]</scope>
    <source>
        <strain evidence="3 4">AJA232-27</strain>
    </source>
</reference>
<sequence length="287" mass="31116">MDNVDHGSTHHIHHSHASSGTGTGGVDVIEDTPIIDPPIQAQRSNYRCCGFGCHCSYYRIPTLHELYQREKRLLPLSIGGSISWLNIYPDGSGLANTIIPSGVFQSAWVASAGYQGTALLGGIMLMLRRTSSAGVRIGTCGTGLAMLASCILFVRNTFGLSMLILMAILLMIAGWKLPSFWVGELYTLLAVTTCLNAISSIRMLYFVTESSIEGVARSSDATVMQNITKIHAWIWASAWLVLACWMTAMGVFITIETNEKDSQHAVSGDVGRGEDQDRIALTTTELV</sequence>
<keyword evidence="2" id="KW-1133">Transmembrane helix</keyword>
<dbReference type="AlphaFoldDB" id="A0ABD3MZW8"/>
<accession>A0ABD3MZW8</accession>
<comment type="caution">
    <text evidence="3">The sequence shown here is derived from an EMBL/GenBank/DDBJ whole genome shotgun (WGS) entry which is preliminary data.</text>
</comment>
<evidence type="ECO:0000256" key="2">
    <source>
        <dbReference type="SAM" id="Phobius"/>
    </source>
</evidence>
<name>A0ABD3MZW8_9STRA</name>
<keyword evidence="4" id="KW-1185">Reference proteome</keyword>
<proteinExistence type="predicted"/>
<protein>
    <recommendedName>
        <fullName evidence="5">Transmembrane protein</fullName>
    </recommendedName>
</protein>
<dbReference type="Pfam" id="PF13398">
    <property type="entry name" value="Peptidase_M50B"/>
    <property type="match status" value="1"/>
</dbReference>
<dbReference type="EMBL" id="JALLBG020000075">
    <property type="protein sequence ID" value="KAL3767496.1"/>
    <property type="molecule type" value="Genomic_DNA"/>
</dbReference>
<feature type="transmembrane region" description="Helical" evidence="2">
    <location>
        <begin position="185"/>
        <end position="205"/>
    </location>
</feature>
<organism evidence="3 4">
    <name type="scientific">Discostella pseudostelligera</name>
    <dbReference type="NCBI Taxonomy" id="259834"/>
    <lineage>
        <taxon>Eukaryota</taxon>
        <taxon>Sar</taxon>
        <taxon>Stramenopiles</taxon>
        <taxon>Ochrophyta</taxon>
        <taxon>Bacillariophyta</taxon>
        <taxon>Coscinodiscophyceae</taxon>
        <taxon>Thalassiosirophycidae</taxon>
        <taxon>Stephanodiscales</taxon>
        <taxon>Stephanodiscaceae</taxon>
        <taxon>Discostella</taxon>
    </lineage>
</organism>
<evidence type="ECO:0000313" key="4">
    <source>
        <dbReference type="Proteomes" id="UP001530293"/>
    </source>
</evidence>
<feature type="region of interest" description="Disordered" evidence="1">
    <location>
        <begin position="1"/>
        <end position="24"/>
    </location>
</feature>
<feature type="transmembrane region" description="Helical" evidence="2">
    <location>
        <begin position="160"/>
        <end position="178"/>
    </location>
</feature>
<dbReference type="InterPro" id="IPR049500">
    <property type="entry name" value="Peptidase_M50B-like"/>
</dbReference>
<keyword evidence="2" id="KW-0812">Transmembrane</keyword>
<evidence type="ECO:0000256" key="1">
    <source>
        <dbReference type="SAM" id="MobiDB-lite"/>
    </source>
</evidence>
<keyword evidence="2" id="KW-0472">Membrane</keyword>
<feature type="transmembrane region" description="Helical" evidence="2">
    <location>
        <begin position="133"/>
        <end position="154"/>
    </location>
</feature>